<evidence type="ECO:0000313" key="2">
    <source>
        <dbReference type="EMBL" id="ORX59216.1"/>
    </source>
</evidence>
<name>A0A1Y1VM56_9FUNG</name>
<evidence type="ECO:0000313" key="3">
    <source>
        <dbReference type="Proteomes" id="UP000193719"/>
    </source>
</evidence>
<gene>
    <name evidence="2" type="ORF">BCR36DRAFT_366402</name>
</gene>
<keyword evidence="3" id="KW-1185">Reference proteome</keyword>
<keyword evidence="1" id="KW-0812">Transmembrane</keyword>
<proteinExistence type="predicted"/>
<dbReference type="AlphaFoldDB" id="A0A1Y1VM56"/>
<organism evidence="2 3">
    <name type="scientific">Piromyces finnis</name>
    <dbReference type="NCBI Taxonomy" id="1754191"/>
    <lineage>
        <taxon>Eukaryota</taxon>
        <taxon>Fungi</taxon>
        <taxon>Fungi incertae sedis</taxon>
        <taxon>Chytridiomycota</taxon>
        <taxon>Chytridiomycota incertae sedis</taxon>
        <taxon>Neocallimastigomycetes</taxon>
        <taxon>Neocallimastigales</taxon>
        <taxon>Neocallimastigaceae</taxon>
        <taxon>Piromyces</taxon>
    </lineage>
</organism>
<keyword evidence="1" id="KW-0472">Membrane</keyword>
<dbReference type="EMBL" id="MCFH01000003">
    <property type="protein sequence ID" value="ORX59216.1"/>
    <property type="molecule type" value="Genomic_DNA"/>
</dbReference>
<protein>
    <submittedName>
        <fullName evidence="2">Uncharacterized protein</fullName>
    </submittedName>
</protein>
<feature type="transmembrane region" description="Helical" evidence="1">
    <location>
        <begin position="6"/>
        <end position="23"/>
    </location>
</feature>
<accession>A0A1Y1VM56</accession>
<keyword evidence="1" id="KW-1133">Transmembrane helix</keyword>
<sequence>MNNITWTILWFWNILLLFVKILFAKEIVIRNDDDYWKNFANTLNNNQNDNELILRFIDDYYIIDYVSNSALNLLITKKVIFRGNENGTVFDYIDKRIGFNIKFSTNKDEKLSFENIIFKNYQEKVILNGVPLLDIQSSISDFYITFDNCIFQDNKYKIFQLKVDSFKSLKSEYHLIFNNCKF</sequence>
<reference evidence="2 3" key="2">
    <citation type="submission" date="2016-08" db="EMBL/GenBank/DDBJ databases">
        <title>Pervasive Adenine N6-methylation of Active Genes in Fungi.</title>
        <authorList>
            <consortium name="DOE Joint Genome Institute"/>
            <person name="Mondo S.J."/>
            <person name="Dannebaum R.O."/>
            <person name="Kuo R.C."/>
            <person name="Labutti K."/>
            <person name="Haridas S."/>
            <person name="Kuo A."/>
            <person name="Salamov A."/>
            <person name="Ahrendt S.R."/>
            <person name="Lipzen A."/>
            <person name="Sullivan W."/>
            <person name="Andreopoulos W.B."/>
            <person name="Clum A."/>
            <person name="Lindquist E."/>
            <person name="Daum C."/>
            <person name="Ramamoorthy G.K."/>
            <person name="Gryganskyi A."/>
            <person name="Culley D."/>
            <person name="Magnuson J.K."/>
            <person name="James T.Y."/>
            <person name="O'Malley M.A."/>
            <person name="Stajich J.E."/>
            <person name="Spatafora J.W."/>
            <person name="Visel A."/>
            <person name="Grigoriev I.V."/>
        </authorList>
    </citation>
    <scope>NUCLEOTIDE SEQUENCE [LARGE SCALE GENOMIC DNA]</scope>
    <source>
        <strain evidence="3">finn</strain>
    </source>
</reference>
<reference evidence="2 3" key="1">
    <citation type="submission" date="2016-08" db="EMBL/GenBank/DDBJ databases">
        <title>Genomes of anaerobic fungi encode conserved fungal cellulosomes for biomass hydrolysis.</title>
        <authorList>
            <consortium name="DOE Joint Genome Institute"/>
            <person name="Haitjema C.H."/>
            <person name="Gilmore S.P."/>
            <person name="Henske J.K."/>
            <person name="Solomon K.V."/>
            <person name="De Groot R."/>
            <person name="Kuo A."/>
            <person name="Mondo S.J."/>
            <person name="Salamov A.A."/>
            <person name="Labutti K."/>
            <person name="Zhao Z."/>
            <person name="Chiniquy J."/>
            <person name="Barry K."/>
            <person name="Brewer H.M."/>
            <person name="Purvine S.O."/>
            <person name="Wright A.T."/>
            <person name="Boxma B."/>
            <person name="Van Alen T."/>
            <person name="Hackstein J.H."/>
            <person name="Baker S.E."/>
            <person name="Grigoriev I.V."/>
            <person name="O'Malley M.A."/>
        </authorList>
    </citation>
    <scope>NUCLEOTIDE SEQUENCE [LARGE SCALE GENOMIC DNA]</scope>
    <source>
        <strain evidence="3">finn</strain>
    </source>
</reference>
<comment type="caution">
    <text evidence="2">The sequence shown here is derived from an EMBL/GenBank/DDBJ whole genome shotgun (WGS) entry which is preliminary data.</text>
</comment>
<dbReference type="Proteomes" id="UP000193719">
    <property type="component" value="Unassembled WGS sequence"/>
</dbReference>
<dbReference type="OrthoDB" id="10493086at2759"/>
<evidence type="ECO:0000256" key="1">
    <source>
        <dbReference type="SAM" id="Phobius"/>
    </source>
</evidence>